<dbReference type="EMBL" id="AALNDL010000008">
    <property type="protein sequence ID" value="EDB3322459.1"/>
    <property type="molecule type" value="Genomic_DNA"/>
</dbReference>
<gene>
    <name evidence="2" type="ORF">F9W02_13300</name>
</gene>
<keyword evidence="1" id="KW-0812">Transmembrane</keyword>
<accession>A0A3U0ZR74</accession>
<protein>
    <submittedName>
        <fullName evidence="2">Uncharacterized protein</fullName>
    </submittedName>
</protein>
<sequence length="223" mass="25880">MSSSITKHCNEEVNIDPLSRRETKAEMTTPKFELFGETYMFVETFSATVISPLPITDQVWVKTDTGDETQIPAFGITFIKSHKICKYELRQYRVNGSFSVFKDALIVNTTTGEYEVNLNRKTIIIPAFLTVLFPNASMAFYYRAMPVPKFFSTIFILLCCIAIISFFVLPWGFKSGYVFDEHKYMWLTYFASRLGSFTCIKWIKRRSQRFDNALRSVIKSIQF</sequence>
<reference evidence="2" key="1">
    <citation type="submission" date="2019-10" db="EMBL/GenBank/DDBJ databases">
        <authorList>
            <person name="Ashton P.M."/>
            <person name="Dallman T."/>
            <person name="Nair S."/>
            <person name="De Pinna E."/>
            <person name="Peters T."/>
            <person name="Grant K."/>
        </authorList>
    </citation>
    <scope>NUCLEOTIDE SEQUENCE</scope>
    <source>
        <strain evidence="2">808797</strain>
    </source>
</reference>
<proteinExistence type="predicted"/>
<keyword evidence="1" id="KW-1133">Transmembrane helix</keyword>
<comment type="caution">
    <text evidence="2">The sequence shown here is derived from an EMBL/GenBank/DDBJ whole genome shotgun (WGS) entry which is preliminary data.</text>
</comment>
<evidence type="ECO:0000256" key="1">
    <source>
        <dbReference type="SAM" id="Phobius"/>
    </source>
</evidence>
<organism evidence="2">
    <name type="scientific">Salmonella enterica I</name>
    <dbReference type="NCBI Taxonomy" id="59201"/>
    <lineage>
        <taxon>Bacteria</taxon>
        <taxon>Pseudomonadati</taxon>
        <taxon>Pseudomonadota</taxon>
        <taxon>Gammaproteobacteria</taxon>
        <taxon>Enterobacterales</taxon>
        <taxon>Enterobacteriaceae</taxon>
        <taxon>Salmonella</taxon>
    </lineage>
</organism>
<keyword evidence="1" id="KW-0472">Membrane</keyword>
<dbReference type="AlphaFoldDB" id="A0A3U0ZR74"/>
<feature type="transmembrane region" description="Helical" evidence="1">
    <location>
        <begin position="123"/>
        <end position="142"/>
    </location>
</feature>
<evidence type="ECO:0000313" key="2">
    <source>
        <dbReference type="EMBL" id="EDB3322459.1"/>
    </source>
</evidence>
<feature type="transmembrane region" description="Helical" evidence="1">
    <location>
        <begin position="154"/>
        <end position="172"/>
    </location>
</feature>
<name>A0A3U0ZR74_SALET</name>